<dbReference type="EMBL" id="BQNB010021576">
    <property type="protein sequence ID" value="GJU07832.1"/>
    <property type="molecule type" value="Genomic_DNA"/>
</dbReference>
<accession>A0ABQ5J8F7</accession>
<keyword evidence="2" id="KW-1185">Reference proteome</keyword>
<evidence type="ECO:0000313" key="1">
    <source>
        <dbReference type="EMBL" id="GJU07832.1"/>
    </source>
</evidence>
<evidence type="ECO:0000313" key="2">
    <source>
        <dbReference type="Proteomes" id="UP001151760"/>
    </source>
</evidence>
<reference evidence="1" key="2">
    <citation type="submission" date="2022-01" db="EMBL/GenBank/DDBJ databases">
        <authorList>
            <person name="Yamashiro T."/>
            <person name="Shiraishi A."/>
            <person name="Satake H."/>
            <person name="Nakayama K."/>
        </authorList>
    </citation>
    <scope>NUCLEOTIDE SEQUENCE</scope>
</reference>
<gene>
    <name evidence="1" type="ORF">Tco_1124262</name>
</gene>
<dbReference type="Proteomes" id="UP001151760">
    <property type="component" value="Unassembled WGS sequence"/>
</dbReference>
<comment type="caution">
    <text evidence="1">The sequence shown here is derived from an EMBL/GenBank/DDBJ whole genome shotgun (WGS) entry which is preliminary data.</text>
</comment>
<reference evidence="1" key="1">
    <citation type="journal article" date="2022" name="Int. J. Mol. Sci.">
        <title>Draft Genome of Tanacetum Coccineum: Genomic Comparison of Closely Related Tanacetum-Family Plants.</title>
        <authorList>
            <person name="Yamashiro T."/>
            <person name="Shiraishi A."/>
            <person name="Nakayama K."/>
            <person name="Satake H."/>
        </authorList>
    </citation>
    <scope>NUCLEOTIDE SEQUENCE</scope>
</reference>
<sequence>MFENQLKLEINNDFYTCMKWIFLDLPPFCVNIETSNPTHNDIREYEWKMSYEECKKIYAKAIIFINKRRVRFIDVTMEQWLDLKYGNYKTMNKDFKKGVIDIRLIRSYKLQFEEYLEIKRQRETYAREVDMEYNPSNLVFAEWLTSKFYNHLEMDWYTMNTLWVYWMRGDDEVVLRNKEDSNLKDKNNNDEHEIAKVFRIETNLFDYETPLCVKFNEFNYLLNIDSKLFTYNIQRTKTYEDYENKLKNKDDEPWSEDGVPYEMCDHICEPFRFKNGKAKWPTCNSNEDGFYNRGELPGMVRVGYMTYFQDYEWYDELANGNLKEEALKQKSIYEKSWGDASQTVINFCAWLKRSFKNFHELNYELLANLQDYWRKLNDHECSLFSNWKDHIRGPYGNFITTYDPHLDIHGIFGMNSNASNNCDIQERKEQHKKRCNLFDDTAPNPPIYEIRRFEMIKYSFGQEE</sequence>
<proteinExistence type="predicted"/>
<name>A0ABQ5J8F7_9ASTR</name>
<protein>
    <submittedName>
        <fullName evidence="1">Uncharacterized protein</fullName>
    </submittedName>
</protein>
<organism evidence="1 2">
    <name type="scientific">Tanacetum coccineum</name>
    <dbReference type="NCBI Taxonomy" id="301880"/>
    <lineage>
        <taxon>Eukaryota</taxon>
        <taxon>Viridiplantae</taxon>
        <taxon>Streptophyta</taxon>
        <taxon>Embryophyta</taxon>
        <taxon>Tracheophyta</taxon>
        <taxon>Spermatophyta</taxon>
        <taxon>Magnoliopsida</taxon>
        <taxon>eudicotyledons</taxon>
        <taxon>Gunneridae</taxon>
        <taxon>Pentapetalae</taxon>
        <taxon>asterids</taxon>
        <taxon>campanulids</taxon>
        <taxon>Asterales</taxon>
        <taxon>Asteraceae</taxon>
        <taxon>Asteroideae</taxon>
        <taxon>Anthemideae</taxon>
        <taxon>Anthemidinae</taxon>
        <taxon>Tanacetum</taxon>
    </lineage>
</organism>